<keyword evidence="2" id="KW-1185">Reference proteome</keyword>
<organism evidence="1 2">
    <name type="scientific">Aegilops tauschii subsp. strangulata</name>
    <name type="common">Goatgrass</name>
    <dbReference type="NCBI Taxonomy" id="200361"/>
    <lineage>
        <taxon>Eukaryota</taxon>
        <taxon>Viridiplantae</taxon>
        <taxon>Streptophyta</taxon>
        <taxon>Embryophyta</taxon>
        <taxon>Tracheophyta</taxon>
        <taxon>Spermatophyta</taxon>
        <taxon>Magnoliopsida</taxon>
        <taxon>Liliopsida</taxon>
        <taxon>Poales</taxon>
        <taxon>Poaceae</taxon>
        <taxon>BOP clade</taxon>
        <taxon>Pooideae</taxon>
        <taxon>Triticodae</taxon>
        <taxon>Triticeae</taxon>
        <taxon>Triticinae</taxon>
        <taxon>Aegilops</taxon>
    </lineage>
</organism>
<name>A0A453AMH9_AEGTS</name>
<reference evidence="1" key="4">
    <citation type="submission" date="2019-03" db="UniProtKB">
        <authorList>
            <consortium name="EnsemblPlants"/>
        </authorList>
    </citation>
    <scope>IDENTIFICATION</scope>
</reference>
<evidence type="ECO:0000313" key="1">
    <source>
        <dbReference type="EnsemblPlants" id="AET2Gv20195900.1"/>
    </source>
</evidence>
<reference evidence="1" key="5">
    <citation type="journal article" date="2021" name="G3 (Bethesda)">
        <title>Aegilops tauschii genome assembly Aet v5.0 features greater sequence contiguity and improved annotation.</title>
        <authorList>
            <person name="Wang L."/>
            <person name="Zhu T."/>
            <person name="Rodriguez J.C."/>
            <person name="Deal K.R."/>
            <person name="Dubcovsky J."/>
            <person name="McGuire P.E."/>
            <person name="Lux T."/>
            <person name="Spannagl M."/>
            <person name="Mayer K.F.X."/>
            <person name="Baldrich P."/>
            <person name="Meyers B.C."/>
            <person name="Huo N."/>
            <person name="Gu Y.Q."/>
            <person name="Zhou H."/>
            <person name="Devos K.M."/>
            <person name="Bennetzen J.L."/>
            <person name="Unver T."/>
            <person name="Budak H."/>
            <person name="Gulick P.J."/>
            <person name="Galiba G."/>
            <person name="Kalapos B."/>
            <person name="Nelson D.R."/>
            <person name="Li P."/>
            <person name="You F.M."/>
            <person name="Luo M.C."/>
            <person name="Dvorak J."/>
        </authorList>
    </citation>
    <scope>NUCLEOTIDE SEQUENCE [LARGE SCALE GENOMIC DNA]</scope>
    <source>
        <strain evidence="1">cv. AL8/78</strain>
    </source>
</reference>
<dbReference type="AlphaFoldDB" id="A0A453AMH9"/>
<evidence type="ECO:0000313" key="2">
    <source>
        <dbReference type="Proteomes" id="UP000015105"/>
    </source>
</evidence>
<dbReference type="Proteomes" id="UP000015105">
    <property type="component" value="Chromosome 2D"/>
</dbReference>
<reference evidence="2" key="1">
    <citation type="journal article" date="2014" name="Science">
        <title>Ancient hybridizations among the ancestral genomes of bread wheat.</title>
        <authorList>
            <consortium name="International Wheat Genome Sequencing Consortium,"/>
            <person name="Marcussen T."/>
            <person name="Sandve S.R."/>
            <person name="Heier L."/>
            <person name="Spannagl M."/>
            <person name="Pfeifer M."/>
            <person name="Jakobsen K.S."/>
            <person name="Wulff B.B."/>
            <person name="Steuernagel B."/>
            <person name="Mayer K.F."/>
            <person name="Olsen O.A."/>
        </authorList>
    </citation>
    <scope>NUCLEOTIDE SEQUENCE [LARGE SCALE GENOMIC DNA]</scope>
    <source>
        <strain evidence="2">cv. AL8/78</strain>
    </source>
</reference>
<protein>
    <submittedName>
        <fullName evidence="1">Uncharacterized protein</fullName>
    </submittedName>
</protein>
<dbReference type="Gramene" id="AET2Gv20195900.1">
    <property type="protein sequence ID" value="AET2Gv20195900.1"/>
    <property type="gene ID" value="AET2Gv20195900"/>
</dbReference>
<reference evidence="1" key="3">
    <citation type="journal article" date="2017" name="Nature">
        <title>Genome sequence of the progenitor of the wheat D genome Aegilops tauschii.</title>
        <authorList>
            <person name="Luo M.C."/>
            <person name="Gu Y.Q."/>
            <person name="Puiu D."/>
            <person name="Wang H."/>
            <person name="Twardziok S.O."/>
            <person name="Deal K.R."/>
            <person name="Huo N."/>
            <person name="Zhu T."/>
            <person name="Wang L."/>
            <person name="Wang Y."/>
            <person name="McGuire P.E."/>
            <person name="Liu S."/>
            <person name="Long H."/>
            <person name="Ramasamy R.K."/>
            <person name="Rodriguez J.C."/>
            <person name="Van S.L."/>
            <person name="Yuan L."/>
            <person name="Wang Z."/>
            <person name="Xia Z."/>
            <person name="Xiao L."/>
            <person name="Anderson O.D."/>
            <person name="Ouyang S."/>
            <person name="Liang Y."/>
            <person name="Zimin A.V."/>
            <person name="Pertea G."/>
            <person name="Qi P."/>
            <person name="Bennetzen J.L."/>
            <person name="Dai X."/>
            <person name="Dawson M.W."/>
            <person name="Muller H.G."/>
            <person name="Kugler K."/>
            <person name="Rivarola-Duarte L."/>
            <person name="Spannagl M."/>
            <person name="Mayer K.F.X."/>
            <person name="Lu F.H."/>
            <person name="Bevan M.W."/>
            <person name="Leroy P."/>
            <person name="Li P."/>
            <person name="You F.M."/>
            <person name="Sun Q."/>
            <person name="Liu Z."/>
            <person name="Lyons E."/>
            <person name="Wicker T."/>
            <person name="Salzberg S.L."/>
            <person name="Devos K.M."/>
            <person name="Dvorak J."/>
        </authorList>
    </citation>
    <scope>NUCLEOTIDE SEQUENCE [LARGE SCALE GENOMIC DNA]</scope>
    <source>
        <strain evidence="1">cv. AL8/78</strain>
    </source>
</reference>
<proteinExistence type="predicted"/>
<accession>A0A453AMH9</accession>
<reference evidence="2" key="2">
    <citation type="journal article" date="2017" name="Nat. Plants">
        <title>The Aegilops tauschii genome reveals multiple impacts of transposons.</title>
        <authorList>
            <person name="Zhao G."/>
            <person name="Zou C."/>
            <person name="Li K."/>
            <person name="Wang K."/>
            <person name="Li T."/>
            <person name="Gao L."/>
            <person name="Zhang X."/>
            <person name="Wang H."/>
            <person name="Yang Z."/>
            <person name="Liu X."/>
            <person name="Jiang W."/>
            <person name="Mao L."/>
            <person name="Kong X."/>
            <person name="Jiao Y."/>
            <person name="Jia J."/>
        </authorList>
    </citation>
    <scope>NUCLEOTIDE SEQUENCE [LARGE SCALE GENOMIC DNA]</scope>
    <source>
        <strain evidence="2">cv. AL8/78</strain>
    </source>
</reference>
<dbReference type="EnsemblPlants" id="AET2Gv20195900.1">
    <property type="protein sequence ID" value="AET2Gv20195900.1"/>
    <property type="gene ID" value="AET2Gv20195900"/>
</dbReference>
<sequence>RRQERRPCCGVRAHDELMMPEVKPQVLGVRISREGCITTV</sequence>